<dbReference type="InterPro" id="IPR053248">
    <property type="entry name" value="Zinc_finger_MYND_domain"/>
</dbReference>
<evidence type="ECO:0000313" key="6">
    <source>
        <dbReference type="Proteomes" id="UP000694851"/>
    </source>
</evidence>
<keyword evidence="1" id="KW-0479">Metal-binding</keyword>
<sequence length="311" mass="35502">MNVIYPLAVPKGRRLCCEICEAPAERVCADCTVTYYCSAVHQRADWGSIHEKICQLLIPLRTSMPFYNSEEERQHGLQQLQQRQVGRLGRIVQAEEYLAEAQWTVLKSTECSYATNSLLHRNLGLLCMAKENHEEARYHLANDIYFSSCAFGTEDIRTSGGYFHLANIFYGLNKLELADTLYTKVSEIWNKYLNNHYQVLSQACIQQIDLLGKQFETDTGLDEAQEAEAIHILTTILNIRESTADKDPQKTVFVLKTLVMLYHLMMNPSKAQEYATRAFNLAQEQQLSVHEQNAIQELLSLISGEEAHSIM</sequence>
<dbReference type="InterPro" id="IPR002893">
    <property type="entry name" value="Znf_MYND"/>
</dbReference>
<dbReference type="Proteomes" id="UP000694851">
    <property type="component" value="Unplaced"/>
</dbReference>
<dbReference type="Gene3D" id="1.25.40.10">
    <property type="entry name" value="Tetratricopeptide repeat domain"/>
    <property type="match status" value="1"/>
</dbReference>
<feature type="domain" description="MYND-type" evidence="5">
    <location>
        <begin position="17"/>
        <end position="54"/>
    </location>
</feature>
<proteinExistence type="predicted"/>
<evidence type="ECO:0000256" key="4">
    <source>
        <dbReference type="PROSITE-ProRule" id="PRU00134"/>
    </source>
</evidence>
<organism evidence="6 7">
    <name type="scientific">Hipposideros armiger</name>
    <name type="common">Great Himalayan leaf-nosed bat</name>
    <dbReference type="NCBI Taxonomy" id="186990"/>
    <lineage>
        <taxon>Eukaryota</taxon>
        <taxon>Metazoa</taxon>
        <taxon>Chordata</taxon>
        <taxon>Craniata</taxon>
        <taxon>Vertebrata</taxon>
        <taxon>Euteleostomi</taxon>
        <taxon>Mammalia</taxon>
        <taxon>Eutheria</taxon>
        <taxon>Laurasiatheria</taxon>
        <taxon>Chiroptera</taxon>
        <taxon>Yinpterochiroptera</taxon>
        <taxon>Rhinolophoidea</taxon>
        <taxon>Hipposideridae</taxon>
        <taxon>Hipposideros</taxon>
    </lineage>
</organism>
<evidence type="ECO:0000259" key="5">
    <source>
        <dbReference type="PROSITE" id="PS50865"/>
    </source>
</evidence>
<reference evidence="7" key="1">
    <citation type="submission" date="2025-08" db="UniProtKB">
        <authorList>
            <consortium name="RefSeq"/>
        </authorList>
    </citation>
    <scope>IDENTIFICATION</scope>
    <source>
        <tissue evidence="7">Muscle</tissue>
    </source>
</reference>
<dbReference type="PANTHER" id="PTHR46533">
    <property type="entry name" value="ZINC FINGER MYND DOMAIN-CONTAINING PROTEIN 12"/>
    <property type="match status" value="1"/>
</dbReference>
<keyword evidence="6" id="KW-1185">Reference proteome</keyword>
<evidence type="ECO:0000256" key="1">
    <source>
        <dbReference type="ARBA" id="ARBA00022723"/>
    </source>
</evidence>
<keyword evidence="3" id="KW-0862">Zinc</keyword>
<dbReference type="RefSeq" id="XP_019499236.1">
    <property type="nucleotide sequence ID" value="XM_019643691.1"/>
</dbReference>
<dbReference type="AlphaFoldDB" id="A0A8B7RDV5"/>
<dbReference type="PROSITE" id="PS50865">
    <property type="entry name" value="ZF_MYND_2"/>
    <property type="match status" value="1"/>
</dbReference>
<protein>
    <submittedName>
        <fullName evidence="7">Zinc finger MYND domain-containing protein 12</fullName>
    </submittedName>
</protein>
<dbReference type="SUPFAM" id="SSF48452">
    <property type="entry name" value="TPR-like"/>
    <property type="match status" value="1"/>
</dbReference>
<dbReference type="KEGG" id="hai:109383350"/>
<keyword evidence="2 4" id="KW-0863">Zinc-finger</keyword>
<dbReference type="Pfam" id="PF01753">
    <property type="entry name" value="zf-MYND"/>
    <property type="match status" value="1"/>
</dbReference>
<dbReference type="InterPro" id="IPR011990">
    <property type="entry name" value="TPR-like_helical_dom_sf"/>
</dbReference>
<evidence type="ECO:0000313" key="7">
    <source>
        <dbReference type="RefSeq" id="XP_019499236.1"/>
    </source>
</evidence>
<name>A0A8B7RDV5_HIPAR</name>
<evidence type="ECO:0000256" key="3">
    <source>
        <dbReference type="ARBA" id="ARBA00022833"/>
    </source>
</evidence>
<gene>
    <name evidence="7" type="primary">ZMYND12</name>
</gene>
<dbReference type="Gene3D" id="6.10.140.2220">
    <property type="match status" value="1"/>
</dbReference>
<dbReference type="GO" id="GO:0008270">
    <property type="term" value="F:zinc ion binding"/>
    <property type="evidence" value="ECO:0007669"/>
    <property type="project" value="UniProtKB-KW"/>
</dbReference>
<dbReference type="OrthoDB" id="3174329at2759"/>
<dbReference type="SUPFAM" id="SSF144232">
    <property type="entry name" value="HIT/MYND zinc finger-like"/>
    <property type="match status" value="1"/>
</dbReference>
<accession>A0A8B7RDV5</accession>
<evidence type="ECO:0000256" key="2">
    <source>
        <dbReference type="ARBA" id="ARBA00022771"/>
    </source>
</evidence>
<dbReference type="PANTHER" id="PTHR46533:SF1">
    <property type="entry name" value="ZINC FINGER MYND DOMAIN-CONTAINING PROTEIN 12"/>
    <property type="match status" value="1"/>
</dbReference>
<dbReference type="GeneID" id="109383350"/>
<dbReference type="CTD" id="84217"/>